<organism evidence="2 3">
    <name type="scientific">Methanobacterium spitsbergense</name>
    <dbReference type="NCBI Taxonomy" id="2874285"/>
    <lineage>
        <taxon>Archaea</taxon>
        <taxon>Methanobacteriati</taxon>
        <taxon>Methanobacteriota</taxon>
        <taxon>Methanomada group</taxon>
        <taxon>Methanobacteria</taxon>
        <taxon>Methanobacteriales</taxon>
        <taxon>Methanobacteriaceae</taxon>
        <taxon>Methanobacterium</taxon>
    </lineage>
</organism>
<feature type="domain" description="Shedu protein SduA C-terminal" evidence="1">
    <location>
        <begin position="207"/>
        <end position="347"/>
    </location>
</feature>
<evidence type="ECO:0000259" key="1">
    <source>
        <dbReference type="Pfam" id="PF14082"/>
    </source>
</evidence>
<dbReference type="Pfam" id="PF14082">
    <property type="entry name" value="SduA_C"/>
    <property type="match status" value="1"/>
</dbReference>
<gene>
    <name evidence="2" type="ORF">K8N75_11410</name>
</gene>
<protein>
    <submittedName>
        <fullName evidence="2">DUF4263 domain-containing protein</fullName>
    </submittedName>
</protein>
<sequence length="360" mass="42700">MVKQEKFKISSKIPSEIRVYRQKIDKIVKLEHRYWKEIQKKKSLFKEIDADLDRKIESIFPSNVSIRIYACKNGIILLRYIEFNMPTKFQIFYSLTPLETFMNAVPIPTESGEFLIPMPLGENYQFINCIFNNVTIKWLNISSYLYGNSNLIEIEDALTDLDIYVNGMLNNSHFEVGVTKQEDKKNIIKVFKEKLKEFEELLKKAQVEEDIQKFLNKNPLLIQPHSKKIPKQKLGEDWVTDFVLINILDQGHKYTFVEIEKSDMPILTKNNEFTSKFKHAEKQILDWDIWLEKNLNYIKNKLKSFEYPPDYLIIGGRSKDMGENEKQYIKAYNRKNDITFLTYDDLLKRAEEFVKSLEDN</sequence>
<proteinExistence type="predicted"/>
<dbReference type="Proteomes" id="UP000825933">
    <property type="component" value="Unassembled WGS sequence"/>
</dbReference>
<keyword evidence="3" id="KW-1185">Reference proteome</keyword>
<accession>A0A8T5V4P8</accession>
<reference evidence="3" key="1">
    <citation type="journal article" date="2022" name="Microbiol. Resour. Announc.">
        <title>Draft Genome Sequence of a Methanogenic Archaeon from West Spitsbergen Permafrost.</title>
        <authorList>
            <person name="Trubitsyn V."/>
            <person name="Rivkina E."/>
            <person name="Shcherbakova V."/>
        </authorList>
    </citation>
    <scope>NUCLEOTIDE SEQUENCE [LARGE SCALE GENOMIC DNA]</scope>
    <source>
        <strain evidence="3">VT</strain>
    </source>
</reference>
<name>A0A8T5V4P8_9EURY</name>
<dbReference type="RefSeq" id="WP_223792192.1">
    <property type="nucleotide sequence ID" value="NZ_JAIOUQ010000014.1"/>
</dbReference>
<dbReference type="EMBL" id="JAIOUQ010000014">
    <property type="protein sequence ID" value="MBZ2166645.1"/>
    <property type="molecule type" value="Genomic_DNA"/>
</dbReference>
<dbReference type="InterPro" id="IPR025359">
    <property type="entry name" value="SduA_C"/>
</dbReference>
<comment type="caution">
    <text evidence="2">The sequence shown here is derived from an EMBL/GenBank/DDBJ whole genome shotgun (WGS) entry which is preliminary data.</text>
</comment>
<evidence type="ECO:0000313" key="2">
    <source>
        <dbReference type="EMBL" id="MBZ2166645.1"/>
    </source>
</evidence>
<dbReference type="AlphaFoldDB" id="A0A8T5V4P8"/>
<evidence type="ECO:0000313" key="3">
    <source>
        <dbReference type="Proteomes" id="UP000825933"/>
    </source>
</evidence>